<dbReference type="Pfam" id="PF13337">
    <property type="entry name" value="BrxL_ATPase"/>
    <property type="match status" value="1"/>
</dbReference>
<organism evidence="3 4">
    <name type="scientific">Ruminococcus callidus ATCC 27760</name>
    <dbReference type="NCBI Taxonomy" id="411473"/>
    <lineage>
        <taxon>Bacteria</taxon>
        <taxon>Bacillati</taxon>
        <taxon>Bacillota</taxon>
        <taxon>Clostridia</taxon>
        <taxon>Eubacteriales</taxon>
        <taxon>Oscillospiraceae</taxon>
        <taxon>Ruminococcus</taxon>
    </lineage>
</organism>
<dbReference type="PATRIC" id="fig|411473.3.peg.38"/>
<evidence type="ECO:0000313" key="3">
    <source>
        <dbReference type="EMBL" id="ERJ97560.1"/>
    </source>
</evidence>
<sequence length="808" mass="91444">MKTRKFKVKGGMRSPWVTIQGTTRREVRAKQNREGNQAVKQLIWAGAIGAKILLSSNGKGRICHYRHSQKRNAPDYQAAQKQLEMELHVPNQNAMGGIIMDEFDRKVIAAFPGKSVRKDLTSLMKKGANVPTYVLEYLLGMYCATDDEDAIKTGLEKIKKILSENYVRPDQSDYVKSKIKENGQYTVIDKVTVRLDESEDKYVASFTNLDLQDFEVNSDLVTHNEKLLIGGIWCIIKIEYVGLEKEDDEEEEYEEDIFDGNKKKRGRKRKKKKSKYESPFTIAALKPIQMANLDLDEIFEARKQFTKDEWITLLLRSAGYEPKELSEKQKLHYLLRFVPFIQKNYNLVELGPRGTGKSHAYSELSPYSILMSSGHTTVSNMFYNMASHRVGLVGNWDCVAFDEVGGITNTSGDMIQIMKNYMANGSFARGSDSINSDASIAFEGNTFRSVEDMLRTTNLFEPFPEAFNNDSAFFDRIHAYLPGWETPKLRASLFTNRYGLISDCFSEFCHAMRKYDFTNSFGEYFALNNNFNTRDDTAVRRTFSGLAKLIYPDERIEKEEARELLEYAIECRRRVKEQLRKMNPAEFSDVMLGYIDLDTGEEFSVDLPEIASGSLIPESFGKPGYVYAIGSSIDGHIGVYRFENKLIEGSGKFNFRNVEGLAGAPKSVRDSLTAAFHYFVENSEKLIDGSPSSFDYSLYYNDLQNRNVSDEVSVAEVVGLYSALANRPILPSMVICGRVVMSGETMPVITMLEDIFVAAVNAGAKKILLPESSRDNYMLLSDKLKREIAVGFYKTPLEAAKIALGVDL</sequence>
<dbReference type="AlphaFoldDB" id="U2KZQ0"/>
<dbReference type="InterPro" id="IPR014061">
    <property type="entry name" value="BrxL-like"/>
</dbReference>
<dbReference type="Proteomes" id="UP000016662">
    <property type="component" value="Unassembled WGS sequence"/>
</dbReference>
<dbReference type="GO" id="GO:0004176">
    <property type="term" value="F:ATP-dependent peptidase activity"/>
    <property type="evidence" value="ECO:0007669"/>
    <property type="project" value="InterPro"/>
</dbReference>
<name>U2KZQ0_9FIRM</name>
<dbReference type="InterPro" id="IPR008269">
    <property type="entry name" value="Lon_proteolytic"/>
</dbReference>
<dbReference type="Pfam" id="PF20442">
    <property type="entry name" value="BrxL_N"/>
    <property type="match status" value="1"/>
</dbReference>
<dbReference type="eggNOG" id="COG4930">
    <property type="taxonomic scope" value="Bacteria"/>
</dbReference>
<feature type="domain" description="BREX system Lon protease-like BrxL N-terminal" evidence="2">
    <location>
        <begin position="110"/>
        <end position="240"/>
    </location>
</feature>
<feature type="domain" description="Lon proteolytic" evidence="1">
    <location>
        <begin position="714"/>
        <end position="803"/>
    </location>
</feature>
<dbReference type="NCBIfam" id="TIGR02688">
    <property type="entry name" value="BREX system Lon protease-like protein BrxL"/>
    <property type="match status" value="1"/>
</dbReference>
<keyword evidence="4" id="KW-1185">Reference proteome</keyword>
<proteinExistence type="predicted"/>
<dbReference type="GO" id="GO:0004252">
    <property type="term" value="F:serine-type endopeptidase activity"/>
    <property type="evidence" value="ECO:0007669"/>
    <property type="project" value="InterPro"/>
</dbReference>
<dbReference type="SUPFAM" id="SSF54211">
    <property type="entry name" value="Ribosomal protein S5 domain 2-like"/>
    <property type="match status" value="1"/>
</dbReference>
<evidence type="ECO:0000259" key="2">
    <source>
        <dbReference type="Pfam" id="PF20442"/>
    </source>
</evidence>
<evidence type="ECO:0000259" key="1">
    <source>
        <dbReference type="Pfam" id="PF05362"/>
    </source>
</evidence>
<reference evidence="3 4" key="1">
    <citation type="submission" date="2013-07" db="EMBL/GenBank/DDBJ databases">
        <authorList>
            <person name="Weinstock G."/>
            <person name="Sodergren E."/>
            <person name="Wylie T."/>
            <person name="Fulton L."/>
            <person name="Fulton R."/>
            <person name="Fronick C."/>
            <person name="O'Laughlin M."/>
            <person name="Godfrey J."/>
            <person name="Miner T."/>
            <person name="Herter B."/>
            <person name="Appelbaum E."/>
            <person name="Cordes M."/>
            <person name="Lek S."/>
            <person name="Wollam A."/>
            <person name="Pepin K.H."/>
            <person name="Palsikar V.B."/>
            <person name="Mitreva M."/>
            <person name="Wilson R.K."/>
        </authorList>
    </citation>
    <scope>NUCLEOTIDE SEQUENCE [LARGE SCALE GENOMIC DNA]</scope>
    <source>
        <strain evidence="3 4">ATCC 27760</strain>
    </source>
</reference>
<dbReference type="Gene3D" id="3.30.230.10">
    <property type="match status" value="1"/>
</dbReference>
<protein>
    <submittedName>
        <fullName evidence="3">Uncharacterized protein</fullName>
    </submittedName>
</protein>
<gene>
    <name evidence="3" type="ORF">RUMCAL_00040</name>
</gene>
<dbReference type="InterPro" id="IPR046838">
    <property type="entry name" value="BrxL_N"/>
</dbReference>
<dbReference type="STRING" id="411473.RUMCAL_00040"/>
<dbReference type="GO" id="GO:0006508">
    <property type="term" value="P:proteolysis"/>
    <property type="evidence" value="ECO:0007669"/>
    <property type="project" value="InterPro"/>
</dbReference>
<comment type="caution">
    <text evidence="3">The sequence shown here is derived from an EMBL/GenBank/DDBJ whole genome shotgun (WGS) entry which is preliminary data.</text>
</comment>
<dbReference type="EMBL" id="AWVF01000006">
    <property type="protein sequence ID" value="ERJ97560.1"/>
    <property type="molecule type" value="Genomic_DNA"/>
</dbReference>
<evidence type="ECO:0000313" key="4">
    <source>
        <dbReference type="Proteomes" id="UP000016662"/>
    </source>
</evidence>
<dbReference type="Pfam" id="PF05362">
    <property type="entry name" value="Lon_C"/>
    <property type="match status" value="1"/>
</dbReference>
<accession>U2KZQ0</accession>
<dbReference type="InterPro" id="IPR014721">
    <property type="entry name" value="Ribsml_uS5_D2-typ_fold_subgr"/>
</dbReference>
<dbReference type="InterPro" id="IPR020568">
    <property type="entry name" value="Ribosomal_Su5_D2-typ_SF"/>
</dbReference>
<dbReference type="HOGENOM" id="CLU_023021_1_1_9"/>